<dbReference type="Gene3D" id="3.30.70.100">
    <property type="match status" value="1"/>
</dbReference>
<dbReference type="Pfam" id="PF05336">
    <property type="entry name" value="rhaM"/>
    <property type="match status" value="1"/>
</dbReference>
<evidence type="ECO:0000313" key="7">
    <source>
        <dbReference type="Proteomes" id="UP000243525"/>
    </source>
</evidence>
<keyword evidence="1" id="KW-0963">Cytoplasm</keyword>
<dbReference type="PANTHER" id="PTHR34389">
    <property type="entry name" value="L-RHAMNOSE MUTAROTASE"/>
    <property type="match status" value="1"/>
</dbReference>
<dbReference type="SUPFAM" id="SSF54909">
    <property type="entry name" value="Dimeric alpha+beta barrel"/>
    <property type="match status" value="1"/>
</dbReference>
<dbReference type="GO" id="GO:0019301">
    <property type="term" value="P:rhamnose catabolic process"/>
    <property type="evidence" value="ECO:0007669"/>
    <property type="project" value="UniProtKB-UniRule"/>
</dbReference>
<evidence type="ECO:0000313" key="6">
    <source>
        <dbReference type="EMBL" id="PTN09201.1"/>
    </source>
</evidence>
<evidence type="ECO:0000256" key="5">
    <source>
        <dbReference type="NCBIfam" id="TIGR02625"/>
    </source>
</evidence>
<keyword evidence="7" id="KW-1185">Reference proteome</keyword>
<dbReference type="InterPro" id="IPR013448">
    <property type="entry name" value="L-rhamnose_mutarotase"/>
</dbReference>
<accession>A0A2T5C357</accession>
<dbReference type="InterPro" id="IPR008000">
    <property type="entry name" value="Rham/fucose_mutarotase"/>
</dbReference>
<dbReference type="RefSeq" id="WP_107821610.1">
    <property type="nucleotide sequence ID" value="NZ_OY782574.1"/>
</dbReference>
<keyword evidence="3" id="KW-0119">Carbohydrate metabolism</keyword>
<dbReference type="NCBIfam" id="TIGR02625">
    <property type="entry name" value="YiiL_rotase"/>
    <property type="match status" value="1"/>
</dbReference>
<name>A0A2T5C357_9BACT</name>
<gene>
    <name evidence="6" type="ORF">C8N47_10541</name>
</gene>
<dbReference type="AlphaFoldDB" id="A0A2T5C357"/>
<proteinExistence type="inferred from homology"/>
<reference evidence="6 7" key="1">
    <citation type="submission" date="2018-04" db="EMBL/GenBank/DDBJ databases">
        <title>Genomic Encyclopedia of Archaeal and Bacterial Type Strains, Phase II (KMG-II): from individual species to whole genera.</title>
        <authorList>
            <person name="Goeker M."/>
        </authorList>
    </citation>
    <scope>NUCLEOTIDE SEQUENCE [LARGE SCALE GENOMIC DNA]</scope>
    <source>
        <strain evidence="6 7">DSM 28823</strain>
    </source>
</reference>
<dbReference type="EC" id="5.1.3.32" evidence="5"/>
<dbReference type="OrthoDB" id="9799608at2"/>
<dbReference type="HAMAP" id="MF_01663">
    <property type="entry name" value="L_rham_rotase"/>
    <property type="match status" value="1"/>
</dbReference>
<dbReference type="PANTHER" id="PTHR34389:SF2">
    <property type="entry name" value="L-RHAMNOSE MUTAROTASE"/>
    <property type="match status" value="1"/>
</dbReference>
<protein>
    <recommendedName>
        <fullName evidence="5">L-rhamnose mutarotase</fullName>
        <ecNumber evidence="5">5.1.3.32</ecNumber>
    </recommendedName>
</protein>
<comment type="caution">
    <text evidence="6">The sequence shown here is derived from an EMBL/GenBank/DDBJ whole genome shotgun (WGS) entry which is preliminary data.</text>
</comment>
<dbReference type="InterPro" id="IPR011008">
    <property type="entry name" value="Dimeric_a/b-barrel"/>
</dbReference>
<evidence type="ECO:0000256" key="4">
    <source>
        <dbReference type="ARBA" id="ARBA00023308"/>
    </source>
</evidence>
<dbReference type="GO" id="GO:0062192">
    <property type="term" value="F:L-rhamnose mutarotase activity"/>
    <property type="evidence" value="ECO:0007669"/>
    <property type="project" value="UniProtKB-UniRule"/>
</dbReference>
<evidence type="ECO:0000256" key="3">
    <source>
        <dbReference type="ARBA" id="ARBA00023277"/>
    </source>
</evidence>
<dbReference type="Proteomes" id="UP000243525">
    <property type="component" value="Unassembled WGS sequence"/>
</dbReference>
<evidence type="ECO:0000256" key="1">
    <source>
        <dbReference type="ARBA" id="ARBA00022490"/>
    </source>
</evidence>
<dbReference type="GO" id="GO:0005737">
    <property type="term" value="C:cytoplasm"/>
    <property type="evidence" value="ECO:0007669"/>
    <property type="project" value="InterPro"/>
</dbReference>
<organism evidence="6 7">
    <name type="scientific">Mangrovibacterium marinum</name>
    <dbReference type="NCBI Taxonomy" id="1639118"/>
    <lineage>
        <taxon>Bacteria</taxon>
        <taxon>Pseudomonadati</taxon>
        <taxon>Bacteroidota</taxon>
        <taxon>Bacteroidia</taxon>
        <taxon>Marinilabiliales</taxon>
        <taxon>Prolixibacteraceae</taxon>
        <taxon>Mangrovibacterium</taxon>
    </lineage>
</organism>
<keyword evidence="4" id="KW-0684">Rhamnose metabolism</keyword>
<keyword evidence="2" id="KW-0413">Isomerase</keyword>
<dbReference type="EMBL" id="QAAD01000005">
    <property type="protein sequence ID" value="PTN09201.1"/>
    <property type="molecule type" value="Genomic_DNA"/>
</dbReference>
<sequence>MNRLAFKMYLNEGQKEAYKKRHDEIWPELKKLLKDAGVSEYSIFLDEETNILFAFQKVSGDGGSQDLGKTEIVQKWWAFMADVMKTNPDNSPVSVPLEELFYME</sequence>
<evidence type="ECO:0000256" key="2">
    <source>
        <dbReference type="ARBA" id="ARBA00023235"/>
    </source>
</evidence>